<dbReference type="EMBL" id="JASNRB020000017">
    <property type="protein sequence ID" value="MFJ1470804.1"/>
    <property type="molecule type" value="Genomic_DNA"/>
</dbReference>
<organism evidence="1 2">
    <name type="scientific">Massilia orientalis</name>
    <dbReference type="NCBI Taxonomy" id="3050128"/>
    <lineage>
        <taxon>Bacteria</taxon>
        <taxon>Pseudomonadati</taxon>
        <taxon>Pseudomonadota</taxon>
        <taxon>Betaproteobacteria</taxon>
        <taxon>Burkholderiales</taxon>
        <taxon>Oxalobacteraceae</taxon>
        <taxon>Telluria group</taxon>
        <taxon>Massilia</taxon>
    </lineage>
</organism>
<sequence length="222" mass="24846">MERQPGFLLRFIRSRPYLLGALMLGVAVAMLVPAHYSDLRRALIGWNSGVWSYLLIMAWTMFRADHSRVRAIAERQDESGGAVLGAVVVGAILSVYAIVTELANMKEATEHVKALHYGFTALTVIGSWLLVGVMYCFHYAHIYYTASKHALPLEFPDRHTQPNYWDFLYFSFTLSVAVQTSDVTVKTRAMRKLVLGHCVLAFFFNLVILGLSVNIAASLVNT</sequence>
<gene>
    <name evidence="1" type="ORF">QPK29_024060</name>
</gene>
<evidence type="ECO:0000313" key="2">
    <source>
        <dbReference type="Proteomes" id="UP001168096"/>
    </source>
</evidence>
<dbReference type="Proteomes" id="UP001168096">
    <property type="component" value="Unassembled WGS sequence"/>
</dbReference>
<name>A0ACC7MHN6_9BURK</name>
<evidence type="ECO:0000313" key="1">
    <source>
        <dbReference type="EMBL" id="MFJ1470804.1"/>
    </source>
</evidence>
<proteinExistence type="predicted"/>
<comment type="caution">
    <text evidence="1">The sequence shown here is derived from an EMBL/GenBank/DDBJ whole genome shotgun (WGS) entry which is preliminary data.</text>
</comment>
<reference evidence="1" key="1">
    <citation type="submission" date="2024-11" db="EMBL/GenBank/DDBJ databases">
        <title>Description of Massilia orientalis sp. nov., isolated from rhizosphere soil of Ageratina adenophora.</title>
        <authorList>
            <person name="Wang Y."/>
        </authorList>
    </citation>
    <scope>NUCLEOTIDE SEQUENCE</scope>
    <source>
        <strain evidence="1">YIM B02787</strain>
    </source>
</reference>
<keyword evidence="2" id="KW-1185">Reference proteome</keyword>
<protein>
    <submittedName>
        <fullName evidence="1">DUF1345 domain-containing protein</fullName>
    </submittedName>
</protein>
<accession>A0ACC7MHN6</accession>